<feature type="transmembrane region" description="Helical" evidence="5">
    <location>
        <begin position="194"/>
        <end position="213"/>
    </location>
</feature>
<evidence type="ECO:0008006" key="8">
    <source>
        <dbReference type="Google" id="ProtNLM"/>
    </source>
</evidence>
<name>A0AA43U0C9_9LECA</name>
<gene>
    <name evidence="6" type="ORF">OHK93_002429</name>
</gene>
<dbReference type="GO" id="GO:0016020">
    <property type="term" value="C:membrane"/>
    <property type="evidence" value="ECO:0007669"/>
    <property type="project" value="UniProtKB-SubCell"/>
</dbReference>
<evidence type="ECO:0000313" key="6">
    <source>
        <dbReference type="EMBL" id="MDI1491222.1"/>
    </source>
</evidence>
<comment type="caution">
    <text evidence="6">The sequence shown here is derived from an EMBL/GenBank/DDBJ whole genome shotgun (WGS) entry which is preliminary data.</text>
</comment>
<evidence type="ECO:0000256" key="5">
    <source>
        <dbReference type="SAM" id="Phobius"/>
    </source>
</evidence>
<reference evidence="6" key="1">
    <citation type="journal article" date="2023" name="Genome Biol. Evol.">
        <title>First Whole Genome Sequence and Flow Cytometry Genome Size Data for the Lichen-Forming Fungus Ramalina farinacea (Ascomycota).</title>
        <authorList>
            <person name="Llewellyn T."/>
            <person name="Mian S."/>
            <person name="Hill R."/>
            <person name="Leitch I.J."/>
            <person name="Gaya E."/>
        </authorList>
    </citation>
    <scope>NUCLEOTIDE SEQUENCE</scope>
    <source>
        <strain evidence="6">LIQ254RAFAR</strain>
    </source>
</reference>
<evidence type="ECO:0000256" key="4">
    <source>
        <dbReference type="ARBA" id="ARBA00023136"/>
    </source>
</evidence>
<dbReference type="Proteomes" id="UP001161017">
    <property type="component" value="Unassembled WGS sequence"/>
</dbReference>
<keyword evidence="4 5" id="KW-0472">Membrane</keyword>
<evidence type="ECO:0000313" key="7">
    <source>
        <dbReference type="Proteomes" id="UP001161017"/>
    </source>
</evidence>
<keyword evidence="7" id="KW-1185">Reference proteome</keyword>
<dbReference type="PANTHER" id="PTHR31465:SF35">
    <property type="entry name" value="RTA1 DOMAIN PROTEIN-RELATED"/>
    <property type="match status" value="1"/>
</dbReference>
<organism evidence="6 7">
    <name type="scientific">Ramalina farinacea</name>
    <dbReference type="NCBI Taxonomy" id="258253"/>
    <lineage>
        <taxon>Eukaryota</taxon>
        <taxon>Fungi</taxon>
        <taxon>Dikarya</taxon>
        <taxon>Ascomycota</taxon>
        <taxon>Pezizomycotina</taxon>
        <taxon>Lecanoromycetes</taxon>
        <taxon>OSLEUM clade</taxon>
        <taxon>Lecanoromycetidae</taxon>
        <taxon>Lecanorales</taxon>
        <taxon>Lecanorineae</taxon>
        <taxon>Ramalinaceae</taxon>
        <taxon>Ramalina</taxon>
    </lineage>
</organism>
<feature type="transmembrane region" description="Helical" evidence="5">
    <location>
        <begin position="233"/>
        <end position="252"/>
    </location>
</feature>
<feature type="transmembrane region" description="Helical" evidence="5">
    <location>
        <begin position="42"/>
        <end position="65"/>
    </location>
</feature>
<protein>
    <recommendedName>
        <fullName evidence="8">RTA1-domain-containing protein</fullName>
    </recommendedName>
</protein>
<accession>A0AA43U0C9</accession>
<dbReference type="AlphaFoldDB" id="A0AA43U0C9"/>
<evidence type="ECO:0000256" key="2">
    <source>
        <dbReference type="ARBA" id="ARBA00022692"/>
    </source>
</evidence>
<evidence type="ECO:0000256" key="1">
    <source>
        <dbReference type="ARBA" id="ARBA00004141"/>
    </source>
</evidence>
<sequence length="276" mass="30626">MADVDDFRIYHYDPSLAATILFIILSTPPTMLHIYQCLATRTYFLTPLIIGGLFEIVGYTGRAIASTQTPNWTLGPYIMQSLLLLLAPLCFAATIYIELGRIVKAVDGEGCCIINLRWLTKLFVAGDVMSFFVQGGGGGIMSHGSNYRLGSDIIVAGLILQLVFFGFFIAVAASFDRNIRRHPTTLSRGGLFPWYKHLVTLYVASALIMVRNIVRLVEYVQGNDGYVLGHEVFLYVFDALLMLGVVGVFTVIHPSEIKAMLRGGMVVHNLIQMRHK</sequence>
<dbReference type="Pfam" id="PF04479">
    <property type="entry name" value="RTA1"/>
    <property type="match status" value="1"/>
</dbReference>
<evidence type="ECO:0000256" key="3">
    <source>
        <dbReference type="ARBA" id="ARBA00022989"/>
    </source>
</evidence>
<feature type="transmembrane region" description="Helical" evidence="5">
    <location>
        <begin position="153"/>
        <end position="173"/>
    </location>
</feature>
<comment type="subcellular location">
    <subcellularLocation>
        <location evidence="1">Membrane</location>
        <topology evidence="1">Multi-pass membrane protein</topology>
    </subcellularLocation>
</comment>
<feature type="transmembrane region" description="Helical" evidence="5">
    <location>
        <begin position="16"/>
        <end position="35"/>
    </location>
</feature>
<feature type="transmembrane region" description="Helical" evidence="5">
    <location>
        <begin position="77"/>
        <end position="97"/>
    </location>
</feature>
<dbReference type="PANTHER" id="PTHR31465">
    <property type="entry name" value="PROTEIN RTA1-RELATED"/>
    <property type="match status" value="1"/>
</dbReference>
<dbReference type="EMBL" id="JAPUFD010000014">
    <property type="protein sequence ID" value="MDI1491222.1"/>
    <property type="molecule type" value="Genomic_DNA"/>
</dbReference>
<keyword evidence="3 5" id="KW-1133">Transmembrane helix</keyword>
<proteinExistence type="predicted"/>
<dbReference type="InterPro" id="IPR007568">
    <property type="entry name" value="RTA1"/>
</dbReference>
<feature type="transmembrane region" description="Helical" evidence="5">
    <location>
        <begin position="118"/>
        <end position="141"/>
    </location>
</feature>
<keyword evidence="2 5" id="KW-0812">Transmembrane</keyword>